<gene>
    <name evidence="4" type="ORF">THASP1DRAFT_35325</name>
</gene>
<evidence type="ECO:0000256" key="2">
    <source>
        <dbReference type="ARBA" id="ARBA00022559"/>
    </source>
</evidence>
<dbReference type="GO" id="GO:0004601">
    <property type="term" value="F:peroxidase activity"/>
    <property type="evidence" value="ECO:0007669"/>
    <property type="project" value="UniProtKB-KW"/>
</dbReference>
<organism evidence="4 5">
    <name type="scientific">Thamnocephalis sphaerospora</name>
    <dbReference type="NCBI Taxonomy" id="78915"/>
    <lineage>
        <taxon>Eukaryota</taxon>
        <taxon>Fungi</taxon>
        <taxon>Fungi incertae sedis</taxon>
        <taxon>Zoopagomycota</taxon>
        <taxon>Zoopagomycotina</taxon>
        <taxon>Zoopagomycetes</taxon>
        <taxon>Zoopagales</taxon>
        <taxon>Sigmoideomycetaceae</taxon>
        <taxon>Thamnocephalis</taxon>
    </lineage>
</organism>
<dbReference type="SUPFAM" id="SSF52833">
    <property type="entry name" value="Thioredoxin-like"/>
    <property type="match status" value="1"/>
</dbReference>
<dbReference type="FunFam" id="3.40.30.10:FF:000025">
    <property type="entry name" value="Glutathione peroxidase"/>
    <property type="match status" value="1"/>
</dbReference>
<dbReference type="GO" id="GO:0006979">
    <property type="term" value="P:response to oxidative stress"/>
    <property type="evidence" value="ECO:0007669"/>
    <property type="project" value="InterPro"/>
</dbReference>
<evidence type="ECO:0000256" key="1">
    <source>
        <dbReference type="ARBA" id="ARBA00006926"/>
    </source>
</evidence>
<dbReference type="STRING" id="78915.A0A4P9XIK5"/>
<evidence type="ECO:0000256" key="3">
    <source>
        <dbReference type="ARBA" id="ARBA00023002"/>
    </source>
</evidence>
<dbReference type="InterPro" id="IPR036249">
    <property type="entry name" value="Thioredoxin-like_sf"/>
</dbReference>
<keyword evidence="3" id="KW-0560">Oxidoreductase</keyword>
<comment type="similarity">
    <text evidence="1">Belongs to the glutathione peroxidase family.</text>
</comment>
<name>A0A4P9XIK5_9FUNG</name>
<evidence type="ECO:0000313" key="5">
    <source>
        <dbReference type="Proteomes" id="UP000271241"/>
    </source>
</evidence>
<keyword evidence="5" id="KW-1185">Reference proteome</keyword>
<dbReference type="OrthoDB" id="446890at2759"/>
<sequence>MVNYLLARKVHDFSAVDINGQEVPLDRYRGNVVLIVNVNYEQLVELDKRYRERGLRILGFPCNQFAGQEPKSNEEIKEFITKYGVEFDMFDKVDVNGANAHPLFVYLKKKLPGFLLDAVKWNFTKFLVDRQGNPVKRYGPKEDPFTLIPDIEGLLDESV</sequence>
<dbReference type="Gene3D" id="3.40.30.10">
    <property type="entry name" value="Glutaredoxin"/>
    <property type="match status" value="1"/>
</dbReference>
<proteinExistence type="inferred from homology"/>
<reference evidence="5" key="1">
    <citation type="journal article" date="2018" name="Nat. Microbiol.">
        <title>Leveraging single-cell genomics to expand the fungal tree of life.</title>
        <authorList>
            <person name="Ahrendt S.R."/>
            <person name="Quandt C.A."/>
            <person name="Ciobanu D."/>
            <person name="Clum A."/>
            <person name="Salamov A."/>
            <person name="Andreopoulos B."/>
            <person name="Cheng J.F."/>
            <person name="Woyke T."/>
            <person name="Pelin A."/>
            <person name="Henrissat B."/>
            <person name="Reynolds N.K."/>
            <person name="Benny G.L."/>
            <person name="Smith M.E."/>
            <person name="James T.Y."/>
            <person name="Grigoriev I.V."/>
        </authorList>
    </citation>
    <scope>NUCLEOTIDE SEQUENCE [LARGE SCALE GENOMIC DNA]</scope>
    <source>
        <strain evidence="5">RSA 1356</strain>
    </source>
</reference>
<dbReference type="PANTHER" id="PTHR11592:SF78">
    <property type="entry name" value="GLUTATHIONE PEROXIDASE"/>
    <property type="match status" value="1"/>
</dbReference>
<dbReference type="CDD" id="cd00340">
    <property type="entry name" value="GSH_Peroxidase"/>
    <property type="match status" value="1"/>
</dbReference>
<dbReference type="Proteomes" id="UP000271241">
    <property type="component" value="Unassembled WGS sequence"/>
</dbReference>
<dbReference type="PIRSF" id="PIRSF000303">
    <property type="entry name" value="Glutathion_perox"/>
    <property type="match status" value="1"/>
</dbReference>
<dbReference type="InterPro" id="IPR000889">
    <property type="entry name" value="Glutathione_peroxidase"/>
</dbReference>
<dbReference type="AlphaFoldDB" id="A0A4P9XIK5"/>
<dbReference type="PROSITE" id="PS51355">
    <property type="entry name" value="GLUTATHIONE_PEROXID_3"/>
    <property type="match status" value="1"/>
</dbReference>
<dbReference type="PROSITE" id="PS00763">
    <property type="entry name" value="GLUTATHIONE_PEROXID_2"/>
    <property type="match status" value="1"/>
</dbReference>
<protein>
    <submittedName>
        <fullName evidence="4">Glutathione peroxidase-like protein</fullName>
    </submittedName>
</protein>
<evidence type="ECO:0000313" key="4">
    <source>
        <dbReference type="EMBL" id="RKP05536.1"/>
    </source>
</evidence>
<keyword evidence="2 4" id="KW-0575">Peroxidase</keyword>
<accession>A0A4P9XIK5</accession>
<dbReference type="Pfam" id="PF00255">
    <property type="entry name" value="GSHPx"/>
    <property type="match status" value="1"/>
</dbReference>
<dbReference type="PANTHER" id="PTHR11592">
    <property type="entry name" value="GLUTATHIONE PEROXIDASE"/>
    <property type="match status" value="1"/>
</dbReference>
<dbReference type="EMBL" id="KZ993101">
    <property type="protein sequence ID" value="RKP05536.1"/>
    <property type="molecule type" value="Genomic_DNA"/>
</dbReference>
<dbReference type="InterPro" id="IPR029760">
    <property type="entry name" value="GPX_CS"/>
</dbReference>